<reference evidence="1 2" key="1">
    <citation type="submission" date="2019-06" db="EMBL/GenBank/DDBJ databases">
        <title>Genomic Encyclopedia of Type Strains, Phase IV (KMG-V): Genome sequencing to study the core and pangenomes of soil and plant-associated prokaryotes.</title>
        <authorList>
            <person name="Whitman W."/>
        </authorList>
    </citation>
    <scope>NUCLEOTIDE SEQUENCE [LARGE SCALE GENOMIC DNA]</scope>
    <source>
        <strain evidence="1 2">BR 11622</strain>
    </source>
</reference>
<dbReference type="InterPro" id="IPR021393">
    <property type="entry name" value="DUF3034"/>
</dbReference>
<protein>
    <submittedName>
        <fullName evidence="1">DUF3034 family protein</fullName>
    </submittedName>
</protein>
<evidence type="ECO:0000313" key="1">
    <source>
        <dbReference type="EMBL" id="TWB33616.1"/>
    </source>
</evidence>
<dbReference type="Proteomes" id="UP000315751">
    <property type="component" value="Unassembled WGS sequence"/>
</dbReference>
<evidence type="ECO:0000313" key="2">
    <source>
        <dbReference type="Proteomes" id="UP000315751"/>
    </source>
</evidence>
<dbReference type="AlphaFoldDB" id="A0A560GI86"/>
<accession>A0A560GI86</accession>
<name>A0A560GI86_9PROT</name>
<organism evidence="1 2">
    <name type="scientific">Nitrospirillum amazonense</name>
    <dbReference type="NCBI Taxonomy" id="28077"/>
    <lineage>
        <taxon>Bacteria</taxon>
        <taxon>Pseudomonadati</taxon>
        <taxon>Pseudomonadota</taxon>
        <taxon>Alphaproteobacteria</taxon>
        <taxon>Rhodospirillales</taxon>
        <taxon>Azospirillaceae</taxon>
        <taxon>Nitrospirillum</taxon>
    </lineage>
</organism>
<comment type="caution">
    <text evidence="1">The sequence shown here is derived from an EMBL/GenBank/DDBJ whole genome shotgun (WGS) entry which is preliminary data.</text>
</comment>
<proteinExistence type="predicted"/>
<dbReference type="Pfam" id="PF11231">
    <property type="entry name" value="DUF3034"/>
    <property type="match status" value="1"/>
</dbReference>
<keyword evidence="2" id="KW-1185">Reference proteome</keyword>
<gene>
    <name evidence="1" type="ORF">FBZ90_13114</name>
</gene>
<dbReference type="EMBL" id="VITR01000031">
    <property type="protein sequence ID" value="TWB33616.1"/>
    <property type="molecule type" value="Genomic_DNA"/>
</dbReference>
<dbReference type="OrthoDB" id="9126735at2"/>
<sequence>MVAQAQDGGGIVGSLWGRLPGIGRGGRVVVCLGVVLGTIGAPAAAATVSRPEDPTFSGKLLATGGVTQVEGAAGGGLTPWAVIGGGGTREEVGATAFFTAIRTHDYGMNAYGALLGLWDRVEVSVAQNRFDTQAIGGALGLGDGYALTDTIAGLKVRVAGDAVYDQDSWMPQVAVGAQYKSNNRASLVKALGARSDDGVDVYASATKILLAQSLLLSGTLRLTKANQTGLLGFGGADDDYHAEWGGSAALLLDRTLVAGIEYRMKPNTLARANPGLAPEDDWYDAFVAWLPGKNLAFTLAYVNLGRVVTPTRQNAIYLSLQAGF</sequence>